<keyword evidence="4" id="KW-0804">Transcription</keyword>
<keyword evidence="2" id="KW-0805">Transcription regulation</keyword>
<accession>A0A1G9M2F3</accession>
<keyword evidence="7" id="KW-1185">Reference proteome</keyword>
<evidence type="ECO:0000256" key="2">
    <source>
        <dbReference type="ARBA" id="ARBA00023015"/>
    </source>
</evidence>
<dbReference type="PANTHER" id="PTHR30537:SF5">
    <property type="entry name" value="HTH-TYPE TRANSCRIPTIONAL ACTIVATOR TTDR-RELATED"/>
    <property type="match status" value="1"/>
</dbReference>
<dbReference type="InterPro" id="IPR000847">
    <property type="entry name" value="LysR_HTH_N"/>
</dbReference>
<dbReference type="STRING" id="571298.SAMN04488026_110410"/>
<feature type="domain" description="HTH lysR-type" evidence="5">
    <location>
        <begin position="1"/>
        <end position="59"/>
    </location>
</feature>
<dbReference type="Proteomes" id="UP000199382">
    <property type="component" value="Unassembled WGS sequence"/>
</dbReference>
<reference evidence="6 7" key="1">
    <citation type="submission" date="2016-10" db="EMBL/GenBank/DDBJ databases">
        <authorList>
            <person name="de Groot N.N."/>
        </authorList>
    </citation>
    <scope>NUCLEOTIDE SEQUENCE [LARGE SCALE GENOMIC DNA]</scope>
    <source>
        <strain evidence="6 7">DSM 25294</strain>
    </source>
</reference>
<dbReference type="Pfam" id="PF00126">
    <property type="entry name" value="HTH_1"/>
    <property type="match status" value="1"/>
</dbReference>
<protein>
    <submittedName>
        <fullName evidence="6">Transcriptional regulator, LysR family</fullName>
    </submittedName>
</protein>
<dbReference type="GO" id="GO:0003677">
    <property type="term" value="F:DNA binding"/>
    <property type="evidence" value="ECO:0007669"/>
    <property type="project" value="UniProtKB-KW"/>
</dbReference>
<dbReference type="InterPro" id="IPR005119">
    <property type="entry name" value="LysR_subst-bd"/>
</dbReference>
<dbReference type="SUPFAM" id="SSF46785">
    <property type="entry name" value="Winged helix' DNA-binding domain"/>
    <property type="match status" value="1"/>
</dbReference>
<comment type="similarity">
    <text evidence="1">Belongs to the LysR transcriptional regulatory family.</text>
</comment>
<evidence type="ECO:0000313" key="6">
    <source>
        <dbReference type="EMBL" id="SDL68117.1"/>
    </source>
</evidence>
<evidence type="ECO:0000256" key="1">
    <source>
        <dbReference type="ARBA" id="ARBA00009437"/>
    </source>
</evidence>
<dbReference type="GO" id="GO:0003700">
    <property type="term" value="F:DNA-binding transcription factor activity"/>
    <property type="evidence" value="ECO:0007669"/>
    <property type="project" value="InterPro"/>
</dbReference>
<evidence type="ECO:0000256" key="3">
    <source>
        <dbReference type="ARBA" id="ARBA00023125"/>
    </source>
</evidence>
<evidence type="ECO:0000313" key="7">
    <source>
        <dbReference type="Proteomes" id="UP000199382"/>
    </source>
</evidence>
<dbReference type="InterPro" id="IPR036388">
    <property type="entry name" value="WH-like_DNA-bd_sf"/>
</dbReference>
<dbReference type="Gene3D" id="3.40.190.290">
    <property type="match status" value="1"/>
</dbReference>
<dbReference type="SUPFAM" id="SSF53850">
    <property type="entry name" value="Periplasmic binding protein-like II"/>
    <property type="match status" value="1"/>
</dbReference>
<dbReference type="PROSITE" id="PS50931">
    <property type="entry name" value="HTH_LYSR"/>
    <property type="match status" value="1"/>
</dbReference>
<name>A0A1G9M2F3_9RHOB</name>
<dbReference type="EMBL" id="FNEK01000104">
    <property type="protein sequence ID" value="SDL68117.1"/>
    <property type="molecule type" value="Genomic_DNA"/>
</dbReference>
<sequence>MDRLRALRYFAKLAQTLSFSEAADHFRVPSSSVSRRIKDLEADLGAALFVRTTRSVSLTDLGKLYLGEIAPALQSIEIADEMVQAQSAAPTGTVRITAMPGYAELYVLPAVQKLRSHYPDIEFDLNITDQVLSLSSNEADIAIRAASDLPDHVIARRLGDHTFKLVASPDYINRNGAPRTSDDLRDSPVFMYRTPRGVLNWQMKKNGNWEAIDLAPKYVSNHGPSILESVVKGQGLALLPCWGIAAEIANGQLQKIDLEDARLSTSGDVEMGMYLLYHPPKFRLQKIKVSVDSLLADLTSEANNP</sequence>
<dbReference type="Gene3D" id="1.10.10.10">
    <property type="entry name" value="Winged helix-like DNA-binding domain superfamily/Winged helix DNA-binding domain"/>
    <property type="match status" value="1"/>
</dbReference>
<proteinExistence type="inferred from homology"/>
<dbReference type="InterPro" id="IPR036390">
    <property type="entry name" value="WH_DNA-bd_sf"/>
</dbReference>
<dbReference type="PANTHER" id="PTHR30537">
    <property type="entry name" value="HTH-TYPE TRANSCRIPTIONAL REGULATOR"/>
    <property type="match status" value="1"/>
</dbReference>
<keyword evidence="3" id="KW-0238">DNA-binding</keyword>
<dbReference type="AlphaFoldDB" id="A0A1G9M2F3"/>
<dbReference type="Pfam" id="PF03466">
    <property type="entry name" value="LysR_substrate"/>
    <property type="match status" value="1"/>
</dbReference>
<dbReference type="FunFam" id="1.10.10.10:FF:000001">
    <property type="entry name" value="LysR family transcriptional regulator"/>
    <property type="match status" value="1"/>
</dbReference>
<gene>
    <name evidence="6" type="ORF">SAMN04488026_110410</name>
</gene>
<dbReference type="InterPro" id="IPR058163">
    <property type="entry name" value="LysR-type_TF_proteobact-type"/>
</dbReference>
<dbReference type="CDD" id="cd08422">
    <property type="entry name" value="PBP2_CrgA_like"/>
    <property type="match status" value="1"/>
</dbReference>
<dbReference type="RefSeq" id="WP_170844775.1">
    <property type="nucleotide sequence ID" value="NZ_FNEK01000104.1"/>
</dbReference>
<organism evidence="6 7">
    <name type="scientific">Aliiruegeria lutimaris</name>
    <dbReference type="NCBI Taxonomy" id="571298"/>
    <lineage>
        <taxon>Bacteria</taxon>
        <taxon>Pseudomonadati</taxon>
        <taxon>Pseudomonadota</taxon>
        <taxon>Alphaproteobacteria</taxon>
        <taxon>Rhodobacterales</taxon>
        <taxon>Roseobacteraceae</taxon>
        <taxon>Aliiruegeria</taxon>
    </lineage>
</organism>
<evidence type="ECO:0000256" key="4">
    <source>
        <dbReference type="ARBA" id="ARBA00023163"/>
    </source>
</evidence>
<evidence type="ECO:0000259" key="5">
    <source>
        <dbReference type="PROSITE" id="PS50931"/>
    </source>
</evidence>